<reference evidence="9 10" key="1">
    <citation type="submission" date="2020-05" db="EMBL/GenBank/DDBJ databases">
        <title>Horizontal transmission and recombination maintain forever young bacterial symbiont genomes.</title>
        <authorList>
            <person name="Russell S.L."/>
            <person name="Pepper-Tunick E."/>
            <person name="Svedberg J."/>
            <person name="Byrne A."/>
            <person name="Ruelas Castillo J."/>
            <person name="Vollmers C."/>
            <person name="Beinart R.A."/>
            <person name="Corbett-Detig R."/>
        </authorList>
    </citation>
    <scope>NUCLEOTIDE SEQUENCE [LARGE SCALE GENOMIC DNA]</scope>
    <source>
        <strain evidence="9">JDF_Ridge</strain>
    </source>
</reference>
<comment type="subcellular location">
    <subcellularLocation>
        <location evidence="1">Cell membrane</location>
        <topology evidence="1">Single-pass type II membrane protein</topology>
    </subcellularLocation>
</comment>
<dbReference type="GO" id="GO:0051301">
    <property type="term" value="P:cell division"/>
    <property type="evidence" value="ECO:0007669"/>
    <property type="project" value="UniProtKB-KW"/>
</dbReference>
<evidence type="ECO:0000313" key="10">
    <source>
        <dbReference type="Proteomes" id="UP000509429"/>
    </source>
</evidence>
<evidence type="ECO:0000256" key="5">
    <source>
        <dbReference type="ARBA" id="ARBA00022989"/>
    </source>
</evidence>
<protein>
    <submittedName>
        <fullName evidence="9">Cell division protein FtsL</fullName>
    </submittedName>
</protein>
<accession>A0A6N0HNC9</accession>
<dbReference type="GO" id="GO:0005886">
    <property type="term" value="C:plasma membrane"/>
    <property type="evidence" value="ECO:0007669"/>
    <property type="project" value="UniProtKB-SubCell"/>
</dbReference>
<dbReference type="KEGG" id="reo:HUE58_00940"/>
<evidence type="ECO:0000256" key="4">
    <source>
        <dbReference type="ARBA" id="ARBA00022692"/>
    </source>
</evidence>
<evidence type="ECO:0000256" key="1">
    <source>
        <dbReference type="ARBA" id="ARBA00004401"/>
    </source>
</evidence>
<gene>
    <name evidence="9" type="ORF">HUE58_00940</name>
</gene>
<keyword evidence="10" id="KW-1185">Reference proteome</keyword>
<dbReference type="Proteomes" id="UP000509429">
    <property type="component" value="Chromosome"/>
</dbReference>
<evidence type="ECO:0000256" key="3">
    <source>
        <dbReference type="ARBA" id="ARBA00022618"/>
    </source>
</evidence>
<evidence type="ECO:0000313" key="9">
    <source>
        <dbReference type="EMBL" id="QKQ23787.1"/>
    </source>
</evidence>
<evidence type="ECO:0000256" key="7">
    <source>
        <dbReference type="ARBA" id="ARBA00023306"/>
    </source>
</evidence>
<evidence type="ECO:0000256" key="8">
    <source>
        <dbReference type="SAM" id="Phobius"/>
    </source>
</evidence>
<keyword evidence="5 8" id="KW-1133">Transmembrane helix</keyword>
<evidence type="ECO:0000256" key="2">
    <source>
        <dbReference type="ARBA" id="ARBA00022475"/>
    </source>
</evidence>
<feature type="transmembrane region" description="Helical" evidence="8">
    <location>
        <begin position="12"/>
        <end position="36"/>
    </location>
</feature>
<dbReference type="InterPro" id="IPR011922">
    <property type="entry name" value="Cell_div_FtsL"/>
</dbReference>
<dbReference type="RefSeq" id="WP_174605227.1">
    <property type="nucleotide sequence ID" value="NZ_CP054490.1"/>
</dbReference>
<dbReference type="Pfam" id="PF04999">
    <property type="entry name" value="FtsL"/>
    <property type="match status" value="1"/>
</dbReference>
<organism evidence="9 10">
    <name type="scientific">Candidatus Ruthia endofausta</name>
    <dbReference type="NCBI Taxonomy" id="2738852"/>
    <lineage>
        <taxon>Bacteria</taxon>
        <taxon>Pseudomonadati</taxon>
        <taxon>Pseudomonadota</taxon>
        <taxon>Gammaproteobacteria</taxon>
        <taxon>Candidatus Pseudothioglobaceae</taxon>
        <taxon>Candidatus Ruthturnera</taxon>
    </lineage>
</organism>
<keyword evidence="6 8" id="KW-0472">Membrane</keyword>
<dbReference type="AlphaFoldDB" id="A0A6N0HNC9"/>
<dbReference type="EMBL" id="CP054490">
    <property type="protein sequence ID" value="QKQ23787.1"/>
    <property type="molecule type" value="Genomic_DNA"/>
</dbReference>
<keyword evidence="4 8" id="KW-0812">Transmembrane</keyword>
<keyword evidence="7" id="KW-0131">Cell cycle</keyword>
<name>A0A6N0HNC9_9GAMM</name>
<keyword evidence="3 9" id="KW-0132">Cell division</keyword>
<sequence length="87" mass="10044">MLLNINKTKLNVALILSLVLLSILTISWHHQMYLLYTQSKRIETQNHQLTALHKQLLIEQSQTISGSTIKAKALKMQAPKRQRELLL</sequence>
<proteinExistence type="predicted"/>
<evidence type="ECO:0000256" key="6">
    <source>
        <dbReference type="ARBA" id="ARBA00023136"/>
    </source>
</evidence>
<keyword evidence="2" id="KW-1003">Cell membrane</keyword>